<name>A0A4C1UA28_EUMVA</name>
<evidence type="ECO:0000313" key="1">
    <source>
        <dbReference type="EMBL" id="GBP23169.1"/>
    </source>
</evidence>
<dbReference type="Proteomes" id="UP000299102">
    <property type="component" value="Unassembled WGS sequence"/>
</dbReference>
<keyword evidence="2" id="KW-1185">Reference proteome</keyword>
<comment type="caution">
    <text evidence="1">The sequence shown here is derived from an EMBL/GenBank/DDBJ whole genome shotgun (WGS) entry which is preliminary data.</text>
</comment>
<accession>A0A4C1UA28</accession>
<dbReference type="EMBL" id="BGZK01000148">
    <property type="protein sequence ID" value="GBP23169.1"/>
    <property type="molecule type" value="Genomic_DNA"/>
</dbReference>
<organism evidence="1 2">
    <name type="scientific">Eumeta variegata</name>
    <name type="common">Bagworm moth</name>
    <name type="synonym">Eumeta japonica</name>
    <dbReference type="NCBI Taxonomy" id="151549"/>
    <lineage>
        <taxon>Eukaryota</taxon>
        <taxon>Metazoa</taxon>
        <taxon>Ecdysozoa</taxon>
        <taxon>Arthropoda</taxon>
        <taxon>Hexapoda</taxon>
        <taxon>Insecta</taxon>
        <taxon>Pterygota</taxon>
        <taxon>Neoptera</taxon>
        <taxon>Endopterygota</taxon>
        <taxon>Lepidoptera</taxon>
        <taxon>Glossata</taxon>
        <taxon>Ditrysia</taxon>
        <taxon>Tineoidea</taxon>
        <taxon>Psychidae</taxon>
        <taxon>Oiketicinae</taxon>
        <taxon>Eumeta</taxon>
    </lineage>
</organism>
<sequence>MQFADILTKFAPLCRKIGWGGILDQGGIVDLASALGDTLSVSACVEEEADPWVGIDSSLTNGLLVFLSTRVKEESFLEVLTESADLADSESELEPTTVESELVVSLSDNELARLLFPLEEEWDLLELELEVCLVAGVEVELEARLEAGVAVFVTYTAEVFFRLISRDFDLTRPRWTMVLNIGHWTLVISSPQLILIYKVQTYWGLQKIIPTNAIATSRNYGSACSSPHGAKRILVPGNVVAKQKKQDDLYGLRSETFALLRGVLQPVPIGLAPCGAAARGGSRVARAGLTGLTNPFAGPRRCITTTRALPKDCTIDTTSLNGIPDDIGTTDEIDSAIGAVTNHVRTVVEKSGREVLASSDRRKLPADVLELIRAKNAALHRVSVYPSAEHRSTARAFQRRVRAHVEEVRNENWSDLMEEITPSHNAFWKVTKALKTDGYKLELLSKLLSKNMIFPSP</sequence>
<protein>
    <submittedName>
        <fullName evidence="1">Uncharacterized protein</fullName>
    </submittedName>
</protein>
<reference evidence="1 2" key="1">
    <citation type="journal article" date="2019" name="Commun. Biol.">
        <title>The bagworm genome reveals a unique fibroin gene that provides high tensile strength.</title>
        <authorList>
            <person name="Kono N."/>
            <person name="Nakamura H."/>
            <person name="Ohtoshi R."/>
            <person name="Tomita M."/>
            <person name="Numata K."/>
            <person name="Arakawa K."/>
        </authorList>
    </citation>
    <scope>NUCLEOTIDE SEQUENCE [LARGE SCALE GENOMIC DNA]</scope>
</reference>
<evidence type="ECO:0000313" key="2">
    <source>
        <dbReference type="Proteomes" id="UP000299102"/>
    </source>
</evidence>
<dbReference type="OrthoDB" id="410155at2759"/>
<gene>
    <name evidence="1" type="ORF">EVAR_82332_1</name>
</gene>
<proteinExistence type="predicted"/>
<dbReference type="AlphaFoldDB" id="A0A4C1UA28"/>